<comment type="similarity">
    <text evidence="10">Belongs to the PlsX family.</text>
</comment>
<evidence type="ECO:0000256" key="10">
    <source>
        <dbReference type="HAMAP-Rule" id="MF_00019"/>
    </source>
</evidence>
<dbReference type="SUPFAM" id="SSF53659">
    <property type="entry name" value="Isocitrate/Isopropylmalate dehydrogenase-like"/>
    <property type="match status" value="1"/>
</dbReference>
<dbReference type="PANTHER" id="PTHR30100">
    <property type="entry name" value="FATTY ACID/PHOSPHOLIPID SYNTHESIS PROTEIN PLSX"/>
    <property type="match status" value="1"/>
</dbReference>
<comment type="pathway">
    <text evidence="10">Lipid metabolism; phospholipid metabolism.</text>
</comment>
<gene>
    <name evidence="10" type="primary">plsX</name>
    <name evidence="11" type="ORF">A2310_01085</name>
</gene>
<evidence type="ECO:0000313" key="11">
    <source>
        <dbReference type="EMBL" id="OGC21868.1"/>
    </source>
</evidence>
<evidence type="ECO:0000256" key="5">
    <source>
        <dbReference type="ARBA" id="ARBA00023098"/>
    </source>
</evidence>
<dbReference type="PIRSF" id="PIRSF002465">
    <property type="entry name" value="Phsphlp_syn_PlsX"/>
    <property type="match status" value="1"/>
</dbReference>
<dbReference type="UniPathway" id="UPA00085"/>
<dbReference type="Pfam" id="PF02504">
    <property type="entry name" value="FA_synthesis"/>
    <property type="match status" value="1"/>
</dbReference>
<proteinExistence type="inferred from homology"/>
<evidence type="ECO:0000313" key="12">
    <source>
        <dbReference type="Proteomes" id="UP000178417"/>
    </source>
</evidence>
<dbReference type="GO" id="GO:0008654">
    <property type="term" value="P:phospholipid biosynthetic process"/>
    <property type="evidence" value="ECO:0007669"/>
    <property type="project" value="UniProtKB-KW"/>
</dbReference>
<comment type="catalytic activity">
    <reaction evidence="1 10">
        <text>a fatty acyl-[ACP] + phosphate = an acyl phosphate + holo-[ACP]</text>
        <dbReference type="Rhea" id="RHEA:42292"/>
        <dbReference type="Rhea" id="RHEA-COMP:9685"/>
        <dbReference type="Rhea" id="RHEA-COMP:14125"/>
        <dbReference type="ChEBI" id="CHEBI:43474"/>
        <dbReference type="ChEBI" id="CHEBI:59918"/>
        <dbReference type="ChEBI" id="CHEBI:64479"/>
        <dbReference type="ChEBI" id="CHEBI:138651"/>
        <dbReference type="EC" id="2.3.1.274"/>
    </reaction>
</comment>
<keyword evidence="6 10" id="KW-0594">Phospholipid biosynthesis</keyword>
<comment type="caution">
    <text evidence="11">The sequence shown here is derived from an EMBL/GenBank/DDBJ whole genome shotgun (WGS) entry which is preliminary data.</text>
</comment>
<keyword evidence="5 10" id="KW-0443">Lipid metabolism</keyword>
<sequence>MKIALDAMGGDFAPHELIKGALIASKELPDVSIILVGDPDKIKDILKKHPYGTNISIKESSQIIDMTEAPVSAVREKKDASVNVALELLKNKEVDGVVSAGNTGAFMASSLFKLGRIKGIERPAIATIFPAENSRVLLLDMGANVDNKPKHLQQFGEMGSLYAKYVMHVNNPRVGLLNIGEEKEKGNELTQEAWALLAKAPAINFIGNVESKEILAGKVDVVVCDGFVGNLVLKLAESISYKIMGILKNEISKSFIAKIGALLLLPTFKKLKKQIDYDEYGGAQLLGVNGVCVKAHGRAKATAIKNAIRVAYESVKGDLVGCIQKEESKG</sequence>
<evidence type="ECO:0000256" key="7">
    <source>
        <dbReference type="ARBA" id="ARBA00023264"/>
    </source>
</evidence>
<keyword evidence="11" id="KW-0012">Acyltransferase</keyword>
<dbReference type="GO" id="GO:0006633">
    <property type="term" value="P:fatty acid biosynthetic process"/>
    <property type="evidence" value="ECO:0007669"/>
    <property type="project" value="UniProtKB-UniRule"/>
</dbReference>
<evidence type="ECO:0000256" key="1">
    <source>
        <dbReference type="ARBA" id="ARBA00001232"/>
    </source>
</evidence>
<dbReference type="EMBL" id="MEUB01000035">
    <property type="protein sequence ID" value="OGC21868.1"/>
    <property type="molecule type" value="Genomic_DNA"/>
</dbReference>
<keyword evidence="7 10" id="KW-1208">Phospholipid metabolism</keyword>
<dbReference type="InterPro" id="IPR003664">
    <property type="entry name" value="FA_synthesis"/>
</dbReference>
<reference evidence="11 12" key="1">
    <citation type="journal article" date="2016" name="Nat. Commun.">
        <title>Thousands of microbial genomes shed light on interconnected biogeochemical processes in an aquifer system.</title>
        <authorList>
            <person name="Anantharaman K."/>
            <person name="Brown C.T."/>
            <person name="Hug L.A."/>
            <person name="Sharon I."/>
            <person name="Castelle C.J."/>
            <person name="Probst A.J."/>
            <person name="Thomas B.C."/>
            <person name="Singh A."/>
            <person name="Wilkins M.J."/>
            <person name="Karaoz U."/>
            <person name="Brodie E.L."/>
            <person name="Williams K.H."/>
            <person name="Hubbard S.S."/>
            <person name="Banfield J.F."/>
        </authorList>
    </citation>
    <scope>NUCLEOTIDE SEQUENCE [LARGE SCALE GENOMIC DNA]</scope>
</reference>
<dbReference type="GO" id="GO:0005737">
    <property type="term" value="C:cytoplasm"/>
    <property type="evidence" value="ECO:0007669"/>
    <property type="project" value="UniProtKB-SubCell"/>
</dbReference>
<dbReference type="EC" id="2.3.1.274" evidence="8 10"/>
<accession>A0A1F4SN50</accession>
<dbReference type="PANTHER" id="PTHR30100:SF1">
    <property type="entry name" value="PHOSPHATE ACYLTRANSFERASE"/>
    <property type="match status" value="1"/>
</dbReference>
<dbReference type="Proteomes" id="UP000178417">
    <property type="component" value="Unassembled WGS sequence"/>
</dbReference>
<evidence type="ECO:0000256" key="2">
    <source>
        <dbReference type="ARBA" id="ARBA00022490"/>
    </source>
</evidence>
<dbReference type="InterPro" id="IPR012281">
    <property type="entry name" value="Phospholipid_synth_PlsX-like"/>
</dbReference>
<protein>
    <recommendedName>
        <fullName evidence="8 10">Phosphate acyltransferase</fullName>
        <ecNumber evidence="8 10">2.3.1.274</ecNumber>
    </recommendedName>
    <alternativeName>
        <fullName evidence="10">Acyl-ACP phosphotransacylase</fullName>
    </alternativeName>
    <alternativeName>
        <fullName evidence="10">Acyl-[acyl-carrier-protein]--phosphate acyltransferase</fullName>
    </alternativeName>
    <alternativeName>
        <fullName evidence="10">Phosphate-acyl-ACP acyltransferase</fullName>
    </alternativeName>
</protein>
<organism evidence="11 12">
    <name type="scientific">candidate division WOR-1 bacterium RIFOXYB2_FULL_37_13</name>
    <dbReference type="NCBI Taxonomy" id="1802579"/>
    <lineage>
        <taxon>Bacteria</taxon>
        <taxon>Bacillati</taxon>
        <taxon>Saganbacteria</taxon>
    </lineage>
</organism>
<name>A0A1F4SN50_UNCSA</name>
<dbReference type="STRING" id="1802579.A2310_01085"/>
<keyword evidence="4 10" id="KW-0808">Transferase</keyword>
<dbReference type="GO" id="GO:0043811">
    <property type="term" value="F:phosphate:acyl-[acyl carrier protein] acyltransferase activity"/>
    <property type="evidence" value="ECO:0007669"/>
    <property type="project" value="UniProtKB-UniRule"/>
</dbReference>
<keyword evidence="2 10" id="KW-0963">Cytoplasm</keyword>
<comment type="function">
    <text evidence="10">Catalyzes the reversible formation of acyl-phosphate (acyl-PO(4)) from acyl-[acyl-carrier-protein] (acyl-ACP). This enzyme utilizes acyl-ACP as fatty acyl donor, but not acyl-CoA.</text>
</comment>
<comment type="subcellular location">
    <subcellularLocation>
        <location evidence="10">Cytoplasm</location>
    </subcellularLocation>
    <text evidence="10">Associated with the membrane possibly through PlsY.</text>
</comment>
<evidence type="ECO:0000256" key="4">
    <source>
        <dbReference type="ARBA" id="ARBA00022679"/>
    </source>
</evidence>
<comment type="subunit">
    <text evidence="9 10">Homodimer. Probably interacts with PlsY.</text>
</comment>
<keyword evidence="3 10" id="KW-0444">Lipid biosynthesis</keyword>
<evidence type="ECO:0000256" key="9">
    <source>
        <dbReference type="ARBA" id="ARBA00046608"/>
    </source>
</evidence>
<dbReference type="Gene3D" id="3.40.718.10">
    <property type="entry name" value="Isopropylmalate Dehydrogenase"/>
    <property type="match status" value="1"/>
</dbReference>
<evidence type="ECO:0000256" key="8">
    <source>
        <dbReference type="ARBA" id="ARBA00024069"/>
    </source>
</evidence>
<dbReference type="NCBIfam" id="TIGR00182">
    <property type="entry name" value="plsX"/>
    <property type="match status" value="1"/>
</dbReference>
<evidence type="ECO:0000256" key="6">
    <source>
        <dbReference type="ARBA" id="ARBA00023209"/>
    </source>
</evidence>
<dbReference type="HAMAP" id="MF_00019">
    <property type="entry name" value="PlsX"/>
    <property type="match status" value="1"/>
</dbReference>
<evidence type="ECO:0000256" key="3">
    <source>
        <dbReference type="ARBA" id="ARBA00022516"/>
    </source>
</evidence>
<dbReference type="AlphaFoldDB" id="A0A1F4SN50"/>